<feature type="compositionally biased region" description="Polar residues" evidence="1">
    <location>
        <begin position="860"/>
        <end position="875"/>
    </location>
</feature>
<accession>A0A1A0H907</accession>
<proteinExistence type="predicted"/>
<comment type="caution">
    <text evidence="2">The sequence shown here is derived from an EMBL/GenBank/DDBJ whole genome shotgun (WGS) entry which is preliminary data.</text>
</comment>
<dbReference type="Pfam" id="PF00400">
    <property type="entry name" value="WD40"/>
    <property type="match status" value="1"/>
</dbReference>
<dbReference type="AlphaFoldDB" id="A0A1A0H907"/>
<dbReference type="InterPro" id="IPR036322">
    <property type="entry name" value="WD40_repeat_dom_sf"/>
</dbReference>
<dbReference type="PANTHER" id="PTHR45589:SF1">
    <property type="entry name" value="WD REPEAT DOMAIN 62, ISOFORM G"/>
    <property type="match status" value="1"/>
</dbReference>
<name>A0A1A0H907_9ASCO</name>
<dbReference type="Proteomes" id="UP000092555">
    <property type="component" value="Unassembled WGS sequence"/>
</dbReference>
<feature type="region of interest" description="Disordered" evidence="1">
    <location>
        <begin position="781"/>
        <end position="909"/>
    </location>
</feature>
<evidence type="ECO:0000313" key="3">
    <source>
        <dbReference type="Proteomes" id="UP000092555"/>
    </source>
</evidence>
<feature type="compositionally biased region" description="Polar residues" evidence="1">
    <location>
        <begin position="883"/>
        <end position="894"/>
    </location>
</feature>
<dbReference type="InterPro" id="IPR001680">
    <property type="entry name" value="WD40_rpt"/>
</dbReference>
<reference evidence="2 3" key="1">
    <citation type="submission" date="2016-05" db="EMBL/GenBank/DDBJ databases">
        <title>Comparative genomics of biotechnologically important yeasts.</title>
        <authorList>
            <consortium name="DOE Joint Genome Institute"/>
            <person name="Riley R."/>
            <person name="Haridas S."/>
            <person name="Wolfe K.H."/>
            <person name="Lopes M.R."/>
            <person name="Hittinger C.T."/>
            <person name="Goker M."/>
            <person name="Salamov A."/>
            <person name="Wisecaver J."/>
            <person name="Long T.M."/>
            <person name="Aerts A.L."/>
            <person name="Barry K."/>
            <person name="Choi C."/>
            <person name="Clum A."/>
            <person name="Coughlan A.Y."/>
            <person name="Deshpande S."/>
            <person name="Douglass A.P."/>
            <person name="Hanson S.J."/>
            <person name="Klenk H.-P."/>
            <person name="LaButti K."/>
            <person name="Lapidus A."/>
            <person name="Lindquist E."/>
            <person name="Lipzen A."/>
            <person name="Meier-kolthoff J.P."/>
            <person name="Ohm R.A."/>
            <person name="Otillar R.P."/>
            <person name="Pangilinan J."/>
            <person name="Peng Y."/>
            <person name="Rokas A."/>
            <person name="Rosa C.A."/>
            <person name="Scheuner C."/>
            <person name="Sibirny A.A."/>
            <person name="Slot J.C."/>
            <person name="Stielow J.B."/>
            <person name="Sun H."/>
            <person name="Kurtzman C.P."/>
            <person name="Blackwell M."/>
            <person name="Grigoriev I.V."/>
            <person name="Jeffries T.W."/>
        </authorList>
    </citation>
    <scope>NUCLEOTIDE SEQUENCE [LARGE SCALE GENOMIC DNA]</scope>
    <source>
        <strain evidence="2 3">NRRL YB-4993</strain>
    </source>
</reference>
<dbReference type="RefSeq" id="XP_018711013.1">
    <property type="nucleotide sequence ID" value="XM_018857677.1"/>
</dbReference>
<dbReference type="OrthoDB" id="6252103at2759"/>
<feature type="compositionally biased region" description="Low complexity" evidence="1">
    <location>
        <begin position="824"/>
        <end position="837"/>
    </location>
</feature>
<feature type="compositionally biased region" description="Low complexity" evidence="1">
    <location>
        <begin position="845"/>
        <end position="859"/>
    </location>
</feature>
<dbReference type="SMART" id="SM00320">
    <property type="entry name" value="WD40"/>
    <property type="match status" value="6"/>
</dbReference>
<dbReference type="Gene3D" id="2.130.10.10">
    <property type="entry name" value="YVTN repeat-like/Quinoprotein amine dehydrogenase"/>
    <property type="match status" value="2"/>
</dbReference>
<dbReference type="EMBL" id="LXTC01000004">
    <property type="protein sequence ID" value="OBA20491.1"/>
    <property type="molecule type" value="Genomic_DNA"/>
</dbReference>
<gene>
    <name evidence="2" type="ORF">METBIDRAFT_43572</name>
</gene>
<dbReference type="GeneID" id="30030653"/>
<dbReference type="STRING" id="869754.A0A1A0H907"/>
<protein>
    <recommendedName>
        <fullName evidence="4">WD40 repeat-like protein</fullName>
    </recommendedName>
</protein>
<evidence type="ECO:0000256" key="1">
    <source>
        <dbReference type="SAM" id="MobiDB-lite"/>
    </source>
</evidence>
<organism evidence="2 3">
    <name type="scientific">Metschnikowia bicuspidata var. bicuspidata NRRL YB-4993</name>
    <dbReference type="NCBI Taxonomy" id="869754"/>
    <lineage>
        <taxon>Eukaryota</taxon>
        <taxon>Fungi</taxon>
        <taxon>Dikarya</taxon>
        <taxon>Ascomycota</taxon>
        <taxon>Saccharomycotina</taxon>
        <taxon>Pichiomycetes</taxon>
        <taxon>Metschnikowiaceae</taxon>
        <taxon>Metschnikowia</taxon>
    </lineage>
</organism>
<sequence length="976" mass="106903">MLTAEQNCSRQILRFSGVQGTTARMPAQFAVLGEHIAYVAGSGVIVATVGEDNTICNQRLFVANSTNETHPGNYGYGLGGLHETAACEDELRKDLFGFPLNFTHCYRGTCAEAELSAIAVLDTKEPGTPSTGNSKLKDKVRAPTCLAISPNGRVLAVGETGYQPRLLLFSLAPDSSAQPFAVIYEHTFGINHIEFSPNLKYFCSLGTMSDGFIHVWKYSPTAVVRRAGNKCSSIVNALVWHDTGSEFGEIITLGLRFLKVWLLELQETSLPSKVAVLKGRNLILGKFLESNFQGAVPLNESQIIIRESTAYYLLNLMHNVSIQEIALDHLKISGIVVDHTEDKLWVFDQDFSLHSVNVSDLELLPGSAAQYKSALSPSKLAPGILRLNIHAKNTILKAQNYGDRLIAYLTGEGEIVLHHKEIAIPKKLVSPPVSFVVGGKRASTGEILMFSKHGVVSSLDSSRNILEVVAHRLPQAEGLANEMTAVERNTTALFLGDKFGLLTVLRFPEGEPRTERVIKAHSSSINDIIYFEVEDVSLLCSISRDRMIQIYCETDQKWDILATLPIHTANLLSVKFIDSHLFVCSADRSISVHEIARSTGSGTATLKVEIIHKKTIPSKTTPLAMDVSASEFVISSSDRSLSVYNKHTLEFKRTVKLYGEKSTEPLCVDRFLLLQNNQIAVFCSDRSLRVCNLISGKHLNCVWGHLELVIGLFEDSNNLLSLGSDGCLFEWSFLSVLDSDKQAICDTNENTIPTPDPDASPLFAKVTRKFLPTIQMSKIAVSPRRAPSLTGEDVGLTEPESPTPRLTNATLKRIEARKNAQTLSASPSKPSHSHGSPVGKSPFRSKSVSPPKKQPSVSQTPFNRGQTPSRQSPLSRSLHVAAKTQSSVSPQKSTAPLLLPPTSSASDARERSTAYLTMIKSFVKKDVLDEEDKEAIKSELEELLILLDGPKGFEALLEKYSESLVSLVKTKLSNDL</sequence>
<dbReference type="InterPro" id="IPR015943">
    <property type="entry name" value="WD40/YVTN_repeat-like_dom_sf"/>
</dbReference>
<evidence type="ECO:0008006" key="4">
    <source>
        <dbReference type="Google" id="ProtNLM"/>
    </source>
</evidence>
<dbReference type="SUPFAM" id="SSF50978">
    <property type="entry name" value="WD40 repeat-like"/>
    <property type="match status" value="1"/>
</dbReference>
<dbReference type="InterPro" id="IPR052779">
    <property type="entry name" value="WDR62"/>
</dbReference>
<dbReference type="PANTHER" id="PTHR45589">
    <property type="entry name" value="WD REPEAT DOMAIN 62, ISOFORM G"/>
    <property type="match status" value="1"/>
</dbReference>
<evidence type="ECO:0000313" key="2">
    <source>
        <dbReference type="EMBL" id="OBA20491.1"/>
    </source>
</evidence>
<keyword evidence="3" id="KW-1185">Reference proteome</keyword>